<evidence type="ECO:0000256" key="6">
    <source>
        <dbReference type="ARBA" id="ARBA00022840"/>
    </source>
</evidence>
<keyword evidence="3 11" id="KW-0633">Potassium transport</keyword>
<sequence>MSYLKKAIRITIVMTVICGLMYPLFITGIGKIIFPYQSSGSVIEVDGKGVGSELIGQIYNDEKYFSGRLSSAVNYNISEDGKEMDASSGSQNLASTSDVLKERALADIEMFLAKNPEVSKEEISSELITQSGSGLDPHITPQGSKIQIPRVSKATGLSETELSTMIEDNTEKKWLGLYGGERVNVLKLNIAIDEKLAS</sequence>
<protein>
    <recommendedName>
        <fullName evidence="11">Potassium-transporting ATPase KdpC subunit</fullName>
    </recommendedName>
    <alternativeName>
        <fullName evidence="11">ATP phosphohydrolase [potassium-transporting] C chain</fullName>
    </alternativeName>
    <alternativeName>
        <fullName evidence="11">Potassium-binding and translocating subunit C</fullName>
    </alternativeName>
    <alternativeName>
        <fullName evidence="11">Potassium-translocating ATPase C chain</fullName>
    </alternativeName>
</protein>
<evidence type="ECO:0000256" key="9">
    <source>
        <dbReference type="ARBA" id="ARBA00023065"/>
    </source>
</evidence>
<dbReference type="RefSeq" id="WP_089969800.1">
    <property type="nucleotide sequence ID" value="NZ_FNJM01000006.1"/>
</dbReference>
<evidence type="ECO:0000256" key="7">
    <source>
        <dbReference type="ARBA" id="ARBA00022958"/>
    </source>
</evidence>
<reference evidence="12 13" key="1">
    <citation type="submission" date="2016-10" db="EMBL/GenBank/DDBJ databases">
        <authorList>
            <person name="de Groot N.N."/>
        </authorList>
    </citation>
    <scope>NUCLEOTIDE SEQUENCE [LARGE SCALE GENOMIC DNA]</scope>
    <source>
        <strain evidence="12 13">DSM 12272</strain>
    </source>
</reference>
<dbReference type="PIRSF" id="PIRSF001296">
    <property type="entry name" value="K_ATPase_KdpC"/>
    <property type="match status" value="1"/>
</dbReference>
<comment type="subunit">
    <text evidence="11">The system is composed of three essential subunits: KdpA, KdpB and KdpC.</text>
</comment>
<evidence type="ECO:0000256" key="3">
    <source>
        <dbReference type="ARBA" id="ARBA00022538"/>
    </source>
</evidence>
<dbReference type="AlphaFoldDB" id="A0A1H0T6H0"/>
<dbReference type="EMBL" id="FNJM01000006">
    <property type="protein sequence ID" value="SDP49599.1"/>
    <property type="molecule type" value="Genomic_DNA"/>
</dbReference>
<dbReference type="GO" id="GO:0005524">
    <property type="term" value="F:ATP binding"/>
    <property type="evidence" value="ECO:0007669"/>
    <property type="project" value="UniProtKB-UniRule"/>
</dbReference>
<evidence type="ECO:0000256" key="4">
    <source>
        <dbReference type="ARBA" id="ARBA00022692"/>
    </source>
</evidence>
<keyword evidence="7 11" id="KW-0630">Potassium</keyword>
<keyword evidence="2 11" id="KW-1003">Cell membrane</keyword>
<evidence type="ECO:0000256" key="8">
    <source>
        <dbReference type="ARBA" id="ARBA00022989"/>
    </source>
</evidence>
<dbReference type="NCBIfam" id="NF001454">
    <property type="entry name" value="PRK00315.1"/>
    <property type="match status" value="1"/>
</dbReference>
<evidence type="ECO:0000256" key="10">
    <source>
        <dbReference type="ARBA" id="ARBA00023136"/>
    </source>
</evidence>
<keyword evidence="8 11" id="KW-1133">Transmembrane helix</keyword>
<keyword evidence="5 11" id="KW-0547">Nucleotide-binding</keyword>
<dbReference type="STRING" id="94869.SAMN04488529_10690"/>
<keyword evidence="9 11" id="KW-0406">Ion transport</keyword>
<dbReference type="Proteomes" id="UP000198597">
    <property type="component" value="Unassembled WGS sequence"/>
</dbReference>
<accession>A0A1H0T6H0</accession>
<keyword evidence="6 11" id="KW-0067">ATP-binding</keyword>
<dbReference type="GO" id="GO:0005886">
    <property type="term" value="C:plasma membrane"/>
    <property type="evidence" value="ECO:0007669"/>
    <property type="project" value="UniProtKB-SubCell"/>
</dbReference>
<comment type="similarity">
    <text evidence="11">Belongs to the KdpC family.</text>
</comment>
<keyword evidence="10 11" id="KW-0472">Membrane</keyword>
<dbReference type="Pfam" id="PF02669">
    <property type="entry name" value="KdpC"/>
    <property type="match status" value="1"/>
</dbReference>
<dbReference type="NCBIfam" id="TIGR00681">
    <property type="entry name" value="kdpC"/>
    <property type="match status" value="1"/>
</dbReference>
<evidence type="ECO:0000256" key="11">
    <source>
        <dbReference type="HAMAP-Rule" id="MF_00276"/>
    </source>
</evidence>
<gene>
    <name evidence="11" type="primary">kdpC</name>
    <name evidence="12" type="ORF">SAMN04488529_10690</name>
</gene>
<keyword evidence="4 11" id="KW-0812">Transmembrane</keyword>
<organism evidence="12 13">
    <name type="scientific">Clostridium gasigenes</name>
    <dbReference type="NCBI Taxonomy" id="94869"/>
    <lineage>
        <taxon>Bacteria</taxon>
        <taxon>Bacillati</taxon>
        <taxon>Bacillota</taxon>
        <taxon>Clostridia</taxon>
        <taxon>Eubacteriales</taxon>
        <taxon>Clostridiaceae</taxon>
        <taxon>Clostridium</taxon>
    </lineage>
</organism>
<name>A0A1H0T6H0_9CLOT</name>
<evidence type="ECO:0000256" key="1">
    <source>
        <dbReference type="ARBA" id="ARBA00022448"/>
    </source>
</evidence>
<dbReference type="GO" id="GO:0008556">
    <property type="term" value="F:P-type potassium transmembrane transporter activity"/>
    <property type="evidence" value="ECO:0007669"/>
    <property type="project" value="InterPro"/>
</dbReference>
<dbReference type="PANTHER" id="PTHR30042:SF2">
    <property type="entry name" value="POTASSIUM-TRANSPORTING ATPASE KDPC SUBUNIT"/>
    <property type="match status" value="1"/>
</dbReference>
<dbReference type="HAMAP" id="MF_00276">
    <property type="entry name" value="KdpC"/>
    <property type="match status" value="1"/>
</dbReference>
<evidence type="ECO:0000313" key="13">
    <source>
        <dbReference type="Proteomes" id="UP000198597"/>
    </source>
</evidence>
<feature type="transmembrane region" description="Helical" evidence="11">
    <location>
        <begin position="12"/>
        <end position="34"/>
    </location>
</feature>
<evidence type="ECO:0000313" key="12">
    <source>
        <dbReference type="EMBL" id="SDP49599.1"/>
    </source>
</evidence>
<evidence type="ECO:0000256" key="2">
    <source>
        <dbReference type="ARBA" id="ARBA00022475"/>
    </source>
</evidence>
<comment type="subcellular location">
    <subcellularLocation>
        <location evidence="11">Cell membrane</location>
        <topology evidence="11">Single-pass membrane protein</topology>
    </subcellularLocation>
</comment>
<dbReference type="PANTHER" id="PTHR30042">
    <property type="entry name" value="POTASSIUM-TRANSPORTING ATPASE C CHAIN"/>
    <property type="match status" value="1"/>
</dbReference>
<dbReference type="OrthoDB" id="9809491at2"/>
<evidence type="ECO:0000256" key="5">
    <source>
        <dbReference type="ARBA" id="ARBA00022741"/>
    </source>
</evidence>
<keyword evidence="13" id="KW-1185">Reference proteome</keyword>
<comment type="function">
    <text evidence="11">Part of the high-affinity ATP-driven potassium transport (or Kdp) system, which catalyzes the hydrolysis of ATP coupled with the electrogenic transport of potassium into the cytoplasm. This subunit acts as a catalytic chaperone that increases the ATP-binding affinity of the ATP-hydrolyzing subunit KdpB by the formation of a transient KdpB/KdpC/ATP ternary complex.</text>
</comment>
<proteinExistence type="inferred from homology"/>
<keyword evidence="1 11" id="KW-0813">Transport</keyword>
<dbReference type="InterPro" id="IPR003820">
    <property type="entry name" value="KdpC"/>
</dbReference>